<sequence>MIKNFSIPDSVTLQINERVFDLHNDFNVYAVSKNFQENVLEVTFASTVEGIKPQERITVTFHEIDALLLSSNALNLAEPDLMEMGYKNPEDFDHDWINRESVSTSEDHLFFRLCGDEFIRLHSKSATARVCSPGKIQ</sequence>
<comment type="caution">
    <text evidence="1">The sequence shown here is derived from an EMBL/GenBank/DDBJ whole genome shotgun (WGS) entry which is preliminary data.</text>
</comment>
<organism evidence="1 2">
    <name type="scientific">Pseudomonas gingeri</name>
    <dbReference type="NCBI Taxonomy" id="117681"/>
    <lineage>
        <taxon>Bacteria</taxon>
        <taxon>Pseudomonadati</taxon>
        <taxon>Pseudomonadota</taxon>
        <taxon>Gammaproteobacteria</taxon>
        <taxon>Pseudomonadales</taxon>
        <taxon>Pseudomonadaceae</taxon>
        <taxon>Pseudomonas</taxon>
    </lineage>
</organism>
<dbReference type="RefSeq" id="WP_177105796.1">
    <property type="nucleotide sequence ID" value="NZ_JACAQB010000032.1"/>
</dbReference>
<dbReference type="EMBL" id="JACAQB010000032">
    <property type="protein sequence ID" value="NWC00539.1"/>
    <property type="molecule type" value="Genomic_DNA"/>
</dbReference>
<dbReference type="AlphaFoldDB" id="A0A7Y7XIK8"/>
<dbReference type="Proteomes" id="UP000539985">
    <property type="component" value="Unassembled WGS sequence"/>
</dbReference>
<gene>
    <name evidence="1" type="ORF">HX882_32175</name>
</gene>
<protein>
    <submittedName>
        <fullName evidence="1">Uncharacterized protein</fullName>
    </submittedName>
</protein>
<name>A0A7Y7XIK8_9PSED</name>
<evidence type="ECO:0000313" key="1">
    <source>
        <dbReference type="EMBL" id="NWC00539.1"/>
    </source>
</evidence>
<evidence type="ECO:0000313" key="2">
    <source>
        <dbReference type="Proteomes" id="UP000539985"/>
    </source>
</evidence>
<accession>A0A7Y7XIK8</accession>
<proteinExistence type="predicted"/>
<reference evidence="1 2" key="1">
    <citation type="submission" date="2020-04" db="EMBL/GenBank/DDBJ databases">
        <title>Molecular characterization of pseudomonads from Agaricus bisporus reveal novel blotch 2 pathogens in Western Europe.</title>
        <authorList>
            <person name="Taparia T."/>
            <person name="Krijger M."/>
            <person name="Haynes E."/>
            <person name="Elpinstone J.G."/>
            <person name="Noble R."/>
            <person name="Van Der Wolf J."/>
        </authorList>
    </citation>
    <scope>NUCLEOTIDE SEQUENCE [LARGE SCALE GENOMIC DNA]</scope>
    <source>
        <strain evidence="1 2">H7001</strain>
    </source>
</reference>